<protein>
    <recommendedName>
        <fullName evidence="4">Retrovirus-related Pol polyprotein from type-1 retrotransposable element R1 3</fullName>
    </recommendedName>
</protein>
<evidence type="ECO:0000313" key="2">
    <source>
        <dbReference type="EMBL" id="GBP21438.1"/>
    </source>
</evidence>
<organism evidence="2 3">
    <name type="scientific">Eumeta variegata</name>
    <name type="common">Bagworm moth</name>
    <name type="synonym">Eumeta japonica</name>
    <dbReference type="NCBI Taxonomy" id="151549"/>
    <lineage>
        <taxon>Eukaryota</taxon>
        <taxon>Metazoa</taxon>
        <taxon>Ecdysozoa</taxon>
        <taxon>Arthropoda</taxon>
        <taxon>Hexapoda</taxon>
        <taxon>Insecta</taxon>
        <taxon>Pterygota</taxon>
        <taxon>Neoptera</taxon>
        <taxon>Endopterygota</taxon>
        <taxon>Lepidoptera</taxon>
        <taxon>Glossata</taxon>
        <taxon>Ditrysia</taxon>
        <taxon>Tineoidea</taxon>
        <taxon>Psychidae</taxon>
        <taxon>Oiketicinae</taxon>
        <taxon>Eumeta</taxon>
    </lineage>
</organism>
<dbReference type="Proteomes" id="UP000299102">
    <property type="component" value="Unassembled WGS sequence"/>
</dbReference>
<comment type="caution">
    <text evidence="2">The sequence shown here is derived from an EMBL/GenBank/DDBJ whole genome shotgun (WGS) entry which is preliminary data.</text>
</comment>
<accession>A0A4C1U595</accession>
<sequence>MLYSGIQKGATLIHPPSGPLAHEVRRDISEIVAEGRAVRLFWVRAHAESRETSVQTSSPGAPPSPRRRQRNMIGFRCRMRKGVEKSYRVLRDIEMTSHMAQTLTGHGGFAQYLFKFKLRDSPHCACDPAKIQDVLHVLEDCDMFLRKRAALEAGIGVAISRRHFPEILDDAIYQRAKQGMRAIREVITATHRHSQYQRSHQCVVSLLGKNRISAKRYRGVVEGEHGDGRGLL</sequence>
<evidence type="ECO:0000256" key="1">
    <source>
        <dbReference type="SAM" id="MobiDB-lite"/>
    </source>
</evidence>
<dbReference type="OrthoDB" id="411823at2759"/>
<proteinExistence type="predicted"/>
<evidence type="ECO:0000313" key="3">
    <source>
        <dbReference type="Proteomes" id="UP000299102"/>
    </source>
</evidence>
<gene>
    <name evidence="2" type="ORF">EVAR_12039_1</name>
</gene>
<name>A0A4C1U595_EUMVA</name>
<feature type="region of interest" description="Disordered" evidence="1">
    <location>
        <begin position="51"/>
        <end position="71"/>
    </location>
</feature>
<dbReference type="AlphaFoldDB" id="A0A4C1U595"/>
<reference evidence="2 3" key="1">
    <citation type="journal article" date="2019" name="Commun. Biol.">
        <title>The bagworm genome reveals a unique fibroin gene that provides high tensile strength.</title>
        <authorList>
            <person name="Kono N."/>
            <person name="Nakamura H."/>
            <person name="Ohtoshi R."/>
            <person name="Tomita M."/>
            <person name="Numata K."/>
            <person name="Arakawa K."/>
        </authorList>
    </citation>
    <scope>NUCLEOTIDE SEQUENCE [LARGE SCALE GENOMIC DNA]</scope>
</reference>
<keyword evidence="3" id="KW-1185">Reference proteome</keyword>
<evidence type="ECO:0008006" key="4">
    <source>
        <dbReference type="Google" id="ProtNLM"/>
    </source>
</evidence>
<dbReference type="EMBL" id="BGZK01000128">
    <property type="protein sequence ID" value="GBP21438.1"/>
    <property type="molecule type" value="Genomic_DNA"/>
</dbReference>